<name>A0A8J8NFK4_HALGN</name>
<evidence type="ECO:0000256" key="1">
    <source>
        <dbReference type="SAM" id="SignalP"/>
    </source>
</evidence>
<keyword evidence="3" id="KW-1185">Reference proteome</keyword>
<keyword evidence="1" id="KW-0732">Signal</keyword>
<dbReference type="EMBL" id="RRYP01017962">
    <property type="protein sequence ID" value="TNV73854.1"/>
    <property type="molecule type" value="Genomic_DNA"/>
</dbReference>
<evidence type="ECO:0000313" key="2">
    <source>
        <dbReference type="EMBL" id="TNV73854.1"/>
    </source>
</evidence>
<protein>
    <recommendedName>
        <fullName evidence="4">Secreted protein</fullName>
    </recommendedName>
</protein>
<evidence type="ECO:0000313" key="3">
    <source>
        <dbReference type="Proteomes" id="UP000785679"/>
    </source>
</evidence>
<accession>A0A8J8NFK4</accession>
<proteinExistence type="predicted"/>
<dbReference type="Proteomes" id="UP000785679">
    <property type="component" value="Unassembled WGS sequence"/>
</dbReference>
<dbReference type="AlphaFoldDB" id="A0A8J8NFK4"/>
<organism evidence="2 3">
    <name type="scientific">Halteria grandinella</name>
    <dbReference type="NCBI Taxonomy" id="5974"/>
    <lineage>
        <taxon>Eukaryota</taxon>
        <taxon>Sar</taxon>
        <taxon>Alveolata</taxon>
        <taxon>Ciliophora</taxon>
        <taxon>Intramacronucleata</taxon>
        <taxon>Spirotrichea</taxon>
        <taxon>Stichotrichia</taxon>
        <taxon>Sporadotrichida</taxon>
        <taxon>Halteriidae</taxon>
        <taxon>Halteria</taxon>
    </lineage>
</organism>
<comment type="caution">
    <text evidence="2">The sequence shown here is derived from an EMBL/GenBank/DDBJ whole genome shotgun (WGS) entry which is preliminary data.</text>
</comment>
<sequence length="85" mass="9910">MMMRRMWLTAWPCLVTDFTSTQLKSNNRFYPCLVNVNQPKWRYTSAIISPNYSQTCLFQSMIQHQNVGKNPLKVNVPIILEDLGS</sequence>
<gene>
    <name evidence="2" type="ORF">FGO68_gene6987</name>
</gene>
<feature type="chain" id="PRO_5035276557" description="Secreted protein" evidence="1">
    <location>
        <begin position="22"/>
        <end position="85"/>
    </location>
</feature>
<evidence type="ECO:0008006" key="4">
    <source>
        <dbReference type="Google" id="ProtNLM"/>
    </source>
</evidence>
<feature type="signal peptide" evidence="1">
    <location>
        <begin position="1"/>
        <end position="21"/>
    </location>
</feature>
<reference evidence="2" key="1">
    <citation type="submission" date="2019-06" db="EMBL/GenBank/DDBJ databases">
        <authorList>
            <person name="Zheng W."/>
        </authorList>
    </citation>
    <scope>NUCLEOTIDE SEQUENCE</scope>
    <source>
        <strain evidence="2">QDHG01</strain>
    </source>
</reference>